<dbReference type="Proteomes" id="UP001255416">
    <property type="component" value="Unassembled WGS sequence"/>
</dbReference>
<feature type="domain" description="Xylose isomerase-like TIM barrel" evidence="3">
    <location>
        <begin position="20"/>
        <end position="253"/>
    </location>
</feature>
<evidence type="ECO:0000256" key="2">
    <source>
        <dbReference type="PIRNR" id="PIRNR006241"/>
    </source>
</evidence>
<keyword evidence="5" id="KW-1185">Reference proteome</keyword>
<comment type="caution">
    <text evidence="4">The sequence shown here is derived from an EMBL/GenBank/DDBJ whole genome shotgun (WGS) entry which is preliminary data.</text>
</comment>
<protein>
    <submittedName>
        <fullName evidence="4">TIM barrel protein</fullName>
    </submittedName>
</protein>
<evidence type="ECO:0000313" key="4">
    <source>
        <dbReference type="EMBL" id="MDU9004517.1"/>
    </source>
</evidence>
<sequence length="259" mass="27367">MQLIANISMMFTEAALAARLEAARLAGFEGVEIQFPEVSDIASIRAASDATGVPVTLINVPRGPGDAVGLAALPGQADAYRVAVAVCAEQARMLGVCKVNVLAGRPPAAATHDACLATLHRNLKHTADVMAAIGVRVMVEPVNRGDVPGFFLSGLSEGLELLDSIDHPNLALQFDLYHMAITEPDLPAAIRRAGSRIGHVQFADTPGRNEPGTGTIDFAAAFAALRDIGYDGEVSAEYNPRRTTSDGLGWMAEFERMMT</sequence>
<keyword evidence="1 2" id="KW-0413">Isomerase</keyword>
<dbReference type="PIRSF" id="PIRSF006241">
    <property type="entry name" value="HyI"/>
    <property type="match status" value="1"/>
</dbReference>
<name>A0ABU3VEC6_9RHOB</name>
<gene>
    <name evidence="4" type="ORF">QO231_11725</name>
</gene>
<dbReference type="InterPro" id="IPR026040">
    <property type="entry name" value="HyI-like"/>
</dbReference>
<dbReference type="Pfam" id="PF01261">
    <property type="entry name" value="AP_endonuc_2"/>
    <property type="match status" value="1"/>
</dbReference>
<accession>A0ABU3VEC6</accession>
<comment type="similarity">
    <text evidence="2">Belongs to the hyi family.</text>
</comment>
<dbReference type="InterPro" id="IPR050417">
    <property type="entry name" value="Sugar_Epim/Isomerase"/>
</dbReference>
<dbReference type="PANTHER" id="PTHR43489">
    <property type="entry name" value="ISOMERASE"/>
    <property type="match status" value="1"/>
</dbReference>
<dbReference type="SUPFAM" id="SSF51658">
    <property type="entry name" value="Xylose isomerase-like"/>
    <property type="match status" value="1"/>
</dbReference>
<dbReference type="PANTHER" id="PTHR43489:SF6">
    <property type="entry name" value="HYDROXYPYRUVATE ISOMERASE-RELATED"/>
    <property type="match status" value="1"/>
</dbReference>
<evidence type="ECO:0000313" key="5">
    <source>
        <dbReference type="Proteomes" id="UP001255416"/>
    </source>
</evidence>
<organism evidence="4 5">
    <name type="scientific">Sedimentitalea todarodis</name>
    <dbReference type="NCBI Taxonomy" id="1631240"/>
    <lineage>
        <taxon>Bacteria</taxon>
        <taxon>Pseudomonadati</taxon>
        <taxon>Pseudomonadota</taxon>
        <taxon>Alphaproteobacteria</taxon>
        <taxon>Rhodobacterales</taxon>
        <taxon>Paracoccaceae</taxon>
        <taxon>Sedimentitalea</taxon>
    </lineage>
</organism>
<evidence type="ECO:0000256" key="1">
    <source>
        <dbReference type="ARBA" id="ARBA00023235"/>
    </source>
</evidence>
<proteinExistence type="inferred from homology"/>
<dbReference type="RefSeq" id="WP_316776305.1">
    <property type="nucleotide sequence ID" value="NZ_JASMWN010000008.1"/>
</dbReference>
<dbReference type="EMBL" id="JASMWN010000008">
    <property type="protein sequence ID" value="MDU9004517.1"/>
    <property type="molecule type" value="Genomic_DNA"/>
</dbReference>
<reference evidence="5" key="1">
    <citation type="submission" date="2023-05" db="EMBL/GenBank/DDBJ databases">
        <title>Sedimentitalea sp. nov. JM2-8.</title>
        <authorList>
            <person name="Huang J."/>
        </authorList>
    </citation>
    <scope>NUCLEOTIDE SEQUENCE [LARGE SCALE GENOMIC DNA]</scope>
    <source>
        <strain evidence="5">KHS03</strain>
    </source>
</reference>
<dbReference type="InterPro" id="IPR036237">
    <property type="entry name" value="Xyl_isomerase-like_sf"/>
</dbReference>
<evidence type="ECO:0000259" key="3">
    <source>
        <dbReference type="Pfam" id="PF01261"/>
    </source>
</evidence>
<dbReference type="InterPro" id="IPR013022">
    <property type="entry name" value="Xyl_isomerase-like_TIM-brl"/>
</dbReference>
<dbReference type="Gene3D" id="3.20.20.150">
    <property type="entry name" value="Divalent-metal-dependent TIM barrel enzymes"/>
    <property type="match status" value="1"/>
</dbReference>